<evidence type="ECO:0000256" key="4">
    <source>
        <dbReference type="SAM" id="Phobius"/>
    </source>
</evidence>
<dbReference type="SMART" id="SM00028">
    <property type="entry name" value="TPR"/>
    <property type="match status" value="6"/>
</dbReference>
<keyword evidence="4" id="KW-1133">Transmembrane helix</keyword>
<dbReference type="Pfam" id="PF13181">
    <property type="entry name" value="TPR_8"/>
    <property type="match status" value="1"/>
</dbReference>
<feature type="repeat" description="TPR" evidence="3">
    <location>
        <begin position="172"/>
        <end position="205"/>
    </location>
</feature>
<accession>A0A098RYH1</accession>
<dbReference type="PANTHER" id="PTHR44943:SF8">
    <property type="entry name" value="TPR REPEAT-CONTAINING PROTEIN MJ0263"/>
    <property type="match status" value="1"/>
</dbReference>
<reference evidence="5 6" key="1">
    <citation type="journal article" date="2014" name="Int. J. Syst. Evol. Microbiol.">
        <title>Phaeodactylibacter xiamenensis gen. nov., sp. nov., a member of the family Saprospiraceae isolated from the marine alga Phaeodactylum tricornutum.</title>
        <authorList>
            <person name="Chen Z.Jr."/>
            <person name="Lei X."/>
            <person name="Lai Q."/>
            <person name="Li Y."/>
            <person name="Zhang B."/>
            <person name="Zhang J."/>
            <person name="Zhang H."/>
            <person name="Yang L."/>
            <person name="Zheng W."/>
            <person name="Tian Y."/>
            <person name="Yu Z."/>
            <person name="Xu H.Jr."/>
            <person name="Zheng T."/>
        </authorList>
    </citation>
    <scope>NUCLEOTIDE SEQUENCE [LARGE SCALE GENOMIC DNA]</scope>
    <source>
        <strain evidence="5 6">KD52</strain>
    </source>
</reference>
<feature type="transmembrane region" description="Helical" evidence="4">
    <location>
        <begin position="367"/>
        <end position="384"/>
    </location>
</feature>
<dbReference type="PANTHER" id="PTHR44943">
    <property type="entry name" value="CELLULOSE SYNTHASE OPERON PROTEIN C"/>
    <property type="match status" value="1"/>
</dbReference>
<dbReference type="InterPro" id="IPR019734">
    <property type="entry name" value="TPR_rpt"/>
</dbReference>
<feature type="transmembrane region" description="Helical" evidence="4">
    <location>
        <begin position="390"/>
        <end position="410"/>
    </location>
</feature>
<dbReference type="SUPFAM" id="SSF48452">
    <property type="entry name" value="TPR-like"/>
    <property type="match status" value="1"/>
</dbReference>
<feature type="transmembrane region" description="Helical" evidence="4">
    <location>
        <begin position="314"/>
        <end position="331"/>
    </location>
</feature>
<dbReference type="InterPro" id="IPR013105">
    <property type="entry name" value="TPR_2"/>
</dbReference>
<evidence type="ECO:0000256" key="3">
    <source>
        <dbReference type="PROSITE-ProRule" id="PRU00339"/>
    </source>
</evidence>
<keyword evidence="4" id="KW-0812">Transmembrane</keyword>
<dbReference type="InterPro" id="IPR011990">
    <property type="entry name" value="TPR-like_helical_dom_sf"/>
</dbReference>
<dbReference type="OrthoDB" id="1489995at2"/>
<dbReference type="InterPro" id="IPR051685">
    <property type="entry name" value="Ycf3/AcsC/BcsC/TPR_MFPF"/>
</dbReference>
<dbReference type="Pfam" id="PF07719">
    <property type="entry name" value="TPR_2"/>
    <property type="match status" value="1"/>
</dbReference>
<evidence type="ECO:0000313" key="6">
    <source>
        <dbReference type="Proteomes" id="UP000029736"/>
    </source>
</evidence>
<feature type="transmembrane region" description="Helical" evidence="4">
    <location>
        <begin position="272"/>
        <end position="294"/>
    </location>
</feature>
<proteinExistence type="predicted"/>
<sequence>MINIHLERGKLLLAQKRLADAEKEFKQALSHAPNDAYAMAWLAECYLSGKRYAEALELGQRAMGHAPNDPFLLYTMARAYFYNQNTKKAREMIRQGLQLNPADADFFLLLAHVAFYEEKWQEALDAAEQGLEQDAENVNLVNIRAQALVKLNRKAEAAQTIDYALHKAPEDSYSHANRGWVAIEQSRFKEAQQNFREALRLNPNNEYARSGLKEAIKGENFFYRGLLKYFLWMAKMNEQNRWAVIIGAYIIYRVVLGIARNNPALAPLTYPIIALYVLFALSSWIAVPIANLFLRLHPIGKHALTEDEKMGSNIAGGLIGLSLLSLAGYFISDAGQLLFLGLVFGLLLVPAGGTFSVSEGTKARRSLTIYSLALAAVGIIGALVPSLGSWLIIVFALGIFAYGWVANYLIGQDAKAF</sequence>
<keyword evidence="6" id="KW-1185">Reference proteome</keyword>
<keyword evidence="4" id="KW-0472">Membrane</keyword>
<feature type="repeat" description="TPR" evidence="3">
    <location>
        <begin position="70"/>
        <end position="103"/>
    </location>
</feature>
<comment type="caution">
    <text evidence="5">The sequence shown here is derived from an EMBL/GenBank/DDBJ whole genome shotgun (WGS) entry which is preliminary data.</text>
</comment>
<dbReference type="Gene3D" id="1.25.40.10">
    <property type="entry name" value="Tetratricopeptide repeat domain"/>
    <property type="match status" value="1"/>
</dbReference>
<gene>
    <name evidence="5" type="ORF">IX84_29560</name>
</gene>
<evidence type="ECO:0000256" key="1">
    <source>
        <dbReference type="ARBA" id="ARBA00022737"/>
    </source>
</evidence>
<organism evidence="5 6">
    <name type="scientific">Phaeodactylibacter xiamenensis</name>
    <dbReference type="NCBI Taxonomy" id="1524460"/>
    <lineage>
        <taxon>Bacteria</taxon>
        <taxon>Pseudomonadati</taxon>
        <taxon>Bacteroidota</taxon>
        <taxon>Saprospiria</taxon>
        <taxon>Saprospirales</taxon>
        <taxon>Haliscomenobacteraceae</taxon>
        <taxon>Phaeodactylibacter</taxon>
    </lineage>
</organism>
<dbReference type="AlphaFoldDB" id="A0A098RYH1"/>
<feature type="repeat" description="TPR" evidence="3">
    <location>
        <begin position="2"/>
        <end position="35"/>
    </location>
</feature>
<dbReference type="PROSITE" id="PS50005">
    <property type="entry name" value="TPR"/>
    <property type="match status" value="3"/>
</dbReference>
<evidence type="ECO:0000313" key="5">
    <source>
        <dbReference type="EMBL" id="KGE85219.1"/>
    </source>
</evidence>
<feature type="transmembrane region" description="Helical" evidence="4">
    <location>
        <begin position="337"/>
        <end position="355"/>
    </location>
</feature>
<keyword evidence="1" id="KW-0677">Repeat</keyword>
<evidence type="ECO:0000256" key="2">
    <source>
        <dbReference type="ARBA" id="ARBA00022803"/>
    </source>
</evidence>
<dbReference type="Proteomes" id="UP000029736">
    <property type="component" value="Unassembled WGS sequence"/>
</dbReference>
<dbReference type="Pfam" id="PF13432">
    <property type="entry name" value="TPR_16"/>
    <property type="match status" value="2"/>
</dbReference>
<dbReference type="STRING" id="1524460.IX84_29560"/>
<feature type="transmembrane region" description="Helical" evidence="4">
    <location>
        <begin position="242"/>
        <end position="260"/>
    </location>
</feature>
<name>A0A098RYH1_9BACT</name>
<dbReference type="EMBL" id="JPOS01000092">
    <property type="protein sequence ID" value="KGE85219.1"/>
    <property type="molecule type" value="Genomic_DNA"/>
</dbReference>
<protein>
    <recommendedName>
        <fullName evidence="7">Tetratricopeptide repeat protein</fullName>
    </recommendedName>
</protein>
<evidence type="ECO:0008006" key="7">
    <source>
        <dbReference type="Google" id="ProtNLM"/>
    </source>
</evidence>
<dbReference type="RefSeq" id="WP_044229296.1">
    <property type="nucleotide sequence ID" value="NZ_JBKAGJ010000011.1"/>
</dbReference>
<keyword evidence="2 3" id="KW-0802">TPR repeat</keyword>